<dbReference type="CDD" id="cd01822">
    <property type="entry name" value="Lysophospholipase_L1_like"/>
    <property type="match status" value="1"/>
</dbReference>
<keyword evidence="3" id="KW-1185">Reference proteome</keyword>
<reference evidence="3" key="1">
    <citation type="submission" date="2011-01" db="EMBL/GenBank/DDBJ databases">
        <title>Complete sequence of chromosome of Acidobacterium sp. MP5ACTX9.</title>
        <authorList>
            <consortium name="US DOE Joint Genome Institute"/>
            <person name="Lucas S."/>
            <person name="Copeland A."/>
            <person name="Lapidus A."/>
            <person name="Cheng J.-F."/>
            <person name="Goodwin L."/>
            <person name="Pitluck S."/>
            <person name="Teshima H."/>
            <person name="Detter J.C."/>
            <person name="Han C."/>
            <person name="Tapia R."/>
            <person name="Land M."/>
            <person name="Hauser L."/>
            <person name="Kyrpides N."/>
            <person name="Ivanova N."/>
            <person name="Ovchinnikova G."/>
            <person name="Pagani I."/>
            <person name="Rawat S.R."/>
            <person name="Mannisto M."/>
            <person name="Haggblom M.M."/>
            <person name="Woyke T."/>
        </authorList>
    </citation>
    <scope>NUCLEOTIDE SEQUENCE [LARGE SCALE GENOMIC DNA]</scope>
    <source>
        <strain evidence="3">MP5ACTX9</strain>
    </source>
</reference>
<dbReference type="GO" id="GO:0004622">
    <property type="term" value="F:phosphatidylcholine lysophospholipase activity"/>
    <property type="evidence" value="ECO:0007669"/>
    <property type="project" value="TreeGrafter"/>
</dbReference>
<dbReference type="RefSeq" id="WP_013580641.1">
    <property type="nucleotide sequence ID" value="NC_015064.1"/>
</dbReference>
<dbReference type="InterPro" id="IPR013830">
    <property type="entry name" value="SGNH_hydro"/>
</dbReference>
<dbReference type="InterPro" id="IPR051532">
    <property type="entry name" value="Ester_Hydrolysis_Enzymes"/>
</dbReference>
<gene>
    <name evidence="2" type="ordered locus">AciX9_2287</name>
</gene>
<dbReference type="HOGENOM" id="CLU_051180_1_0_0"/>
<dbReference type="eggNOG" id="COG2755">
    <property type="taxonomic scope" value="Bacteria"/>
</dbReference>
<feature type="domain" description="SGNH hydrolase-type esterase" evidence="1">
    <location>
        <begin position="71"/>
        <end position="231"/>
    </location>
</feature>
<evidence type="ECO:0000313" key="2">
    <source>
        <dbReference type="EMBL" id="ADW69325.1"/>
    </source>
</evidence>
<proteinExistence type="predicted"/>
<dbReference type="STRING" id="1198114.AciX9_2287"/>
<protein>
    <submittedName>
        <fullName evidence="2">Lipolytic protein G-D-S-L family</fullName>
    </submittedName>
</protein>
<sequence length="247" mass="26191">MNVLWYFERMQKFVGSFILAGLLSGLAGCKTDDGGRTSPEVAENNAPGPVEAPKAAIRKADVVDGRPLVVCFGDSLTAGYGAEDGASYPDFLQKDLDGAGYRYRVVNEGISGNTTKDGVDRLAGVERMKAAVVVLEFGGNDGLRGFDVKTTRANLATMIEGLKASGAKVVLAGITLPPDYGADYVTSFTANYPVLAKKYGVPVLPFLLKDVYGVPGMMQGDRTHATEKGNAVVARNVLPLVEPLLRK</sequence>
<dbReference type="PANTHER" id="PTHR30383:SF24">
    <property type="entry name" value="THIOESTERASE 1_PROTEASE 1_LYSOPHOSPHOLIPASE L1"/>
    <property type="match status" value="1"/>
</dbReference>
<dbReference type="KEGG" id="acm:AciX9_2287"/>
<evidence type="ECO:0000259" key="1">
    <source>
        <dbReference type="Pfam" id="PF13472"/>
    </source>
</evidence>
<dbReference type="AlphaFoldDB" id="E8X3P7"/>
<dbReference type="PANTHER" id="PTHR30383">
    <property type="entry name" value="THIOESTERASE 1/PROTEASE 1/LYSOPHOSPHOLIPASE L1"/>
    <property type="match status" value="1"/>
</dbReference>
<dbReference type="Gene3D" id="3.40.50.1110">
    <property type="entry name" value="SGNH hydrolase"/>
    <property type="match status" value="1"/>
</dbReference>
<name>E8X3P7_GRATM</name>
<accession>E8X3P7</accession>
<organism evidence="3">
    <name type="scientific">Granulicella tundricola (strain ATCC BAA-1859 / DSM 23138 / MP5ACTX9)</name>
    <dbReference type="NCBI Taxonomy" id="1198114"/>
    <lineage>
        <taxon>Bacteria</taxon>
        <taxon>Pseudomonadati</taxon>
        <taxon>Acidobacteriota</taxon>
        <taxon>Terriglobia</taxon>
        <taxon>Terriglobales</taxon>
        <taxon>Acidobacteriaceae</taxon>
        <taxon>Granulicella</taxon>
    </lineage>
</organism>
<dbReference type="InterPro" id="IPR036514">
    <property type="entry name" value="SGNH_hydro_sf"/>
</dbReference>
<dbReference type="EMBL" id="CP002480">
    <property type="protein sequence ID" value="ADW69325.1"/>
    <property type="molecule type" value="Genomic_DNA"/>
</dbReference>
<dbReference type="Proteomes" id="UP000000343">
    <property type="component" value="Chromosome"/>
</dbReference>
<dbReference type="Pfam" id="PF13472">
    <property type="entry name" value="Lipase_GDSL_2"/>
    <property type="match status" value="1"/>
</dbReference>
<dbReference type="PaxDb" id="1198114-AciX9_2287"/>
<evidence type="ECO:0000313" key="3">
    <source>
        <dbReference type="Proteomes" id="UP000000343"/>
    </source>
</evidence>
<dbReference type="SUPFAM" id="SSF52266">
    <property type="entry name" value="SGNH hydrolase"/>
    <property type="match status" value="1"/>
</dbReference>